<dbReference type="Proteomes" id="UP000243333">
    <property type="component" value="Unassembled WGS sequence"/>
</dbReference>
<dbReference type="PANTHER" id="PTHR36558:SF1">
    <property type="entry name" value="RESTRICTION ENDONUCLEASE DOMAIN-CONTAINING PROTEIN-RELATED"/>
    <property type="match status" value="1"/>
</dbReference>
<dbReference type="GO" id="GO:0004519">
    <property type="term" value="F:endonuclease activity"/>
    <property type="evidence" value="ECO:0007669"/>
    <property type="project" value="UniProtKB-KW"/>
</dbReference>
<gene>
    <name evidence="2" type="ORF">SAMN05660235_02792</name>
</gene>
<dbReference type="InterPro" id="IPR008538">
    <property type="entry name" value="Uma2"/>
</dbReference>
<dbReference type="SUPFAM" id="SSF52980">
    <property type="entry name" value="Restriction endonuclease-like"/>
    <property type="match status" value="1"/>
</dbReference>
<dbReference type="InterPro" id="IPR011335">
    <property type="entry name" value="Restrct_endonuc-II-like"/>
</dbReference>
<feature type="domain" description="Putative restriction endonuclease" evidence="1">
    <location>
        <begin position="16"/>
        <end position="185"/>
    </location>
</feature>
<name>A0A1G7P0A9_9FIRM</name>
<keyword evidence="2" id="KW-0540">Nuclease</keyword>
<dbReference type="RefSeq" id="WP_093691884.1">
    <property type="nucleotide sequence ID" value="NZ_FNBU01000030.1"/>
</dbReference>
<evidence type="ECO:0000259" key="1">
    <source>
        <dbReference type="Pfam" id="PF05685"/>
    </source>
</evidence>
<dbReference type="AlphaFoldDB" id="A0A1G7P0A9"/>
<dbReference type="InterPro" id="IPR012296">
    <property type="entry name" value="Nuclease_put_TT1808"/>
</dbReference>
<keyword evidence="2" id="KW-0378">Hydrolase</keyword>
<accession>A0A1G7P0A9</accession>
<reference evidence="3" key="1">
    <citation type="submission" date="2016-10" db="EMBL/GenBank/DDBJ databases">
        <authorList>
            <person name="Varghese N."/>
            <person name="Submissions S."/>
        </authorList>
    </citation>
    <scope>NUCLEOTIDE SEQUENCE [LARGE SCALE GENOMIC DNA]</scope>
    <source>
        <strain evidence="3">DSM 23256</strain>
    </source>
</reference>
<protein>
    <submittedName>
        <fullName evidence="2">Endonuclease, Uma2 family (Restriction endonuclease fold)</fullName>
    </submittedName>
</protein>
<organism evidence="2 3">
    <name type="scientific">Sporolituus thermophilus DSM 23256</name>
    <dbReference type="NCBI Taxonomy" id="1123285"/>
    <lineage>
        <taxon>Bacteria</taxon>
        <taxon>Bacillati</taxon>
        <taxon>Bacillota</taxon>
        <taxon>Negativicutes</taxon>
        <taxon>Selenomonadales</taxon>
        <taxon>Sporomusaceae</taxon>
        <taxon>Sporolituus</taxon>
    </lineage>
</organism>
<dbReference type="OrthoDB" id="9798254at2"/>
<evidence type="ECO:0000313" key="3">
    <source>
        <dbReference type="Proteomes" id="UP000243333"/>
    </source>
</evidence>
<dbReference type="PANTHER" id="PTHR36558">
    <property type="entry name" value="GLR1098 PROTEIN"/>
    <property type="match status" value="1"/>
</dbReference>
<keyword evidence="3" id="KW-1185">Reference proteome</keyword>
<sequence length="205" mass="22936">MSALVRNPDQKYTYGDYLAWPDDERWELIGGVPYSMTPAPSRRHQAVTGEIYRQIANYIKTNGGPCQVYVAPFDVRLPKGGEKDEDIDTVVQPDIVVVCDRKKLDPRGLRGAPDLIVEVVSPATASKDKRDKFLLYERSGVREYWIVEPEVKLVTVFTLAGGRYGRPDVYAENDQVPVGIFPDCIIDLAAVFADLEPDADGEDEE</sequence>
<dbReference type="CDD" id="cd06260">
    <property type="entry name" value="DUF820-like"/>
    <property type="match status" value="1"/>
</dbReference>
<dbReference type="EMBL" id="FNBU01000030">
    <property type="protein sequence ID" value="SDF79683.1"/>
    <property type="molecule type" value="Genomic_DNA"/>
</dbReference>
<dbReference type="Pfam" id="PF05685">
    <property type="entry name" value="Uma2"/>
    <property type="match status" value="1"/>
</dbReference>
<keyword evidence="2" id="KW-0255">Endonuclease</keyword>
<evidence type="ECO:0000313" key="2">
    <source>
        <dbReference type="EMBL" id="SDF79683.1"/>
    </source>
</evidence>
<dbReference type="Gene3D" id="3.90.1570.10">
    <property type="entry name" value="tt1808, chain A"/>
    <property type="match status" value="1"/>
</dbReference>
<proteinExistence type="predicted"/>
<dbReference type="STRING" id="1123285.SAMN05660235_02792"/>